<evidence type="ECO:0000256" key="3">
    <source>
        <dbReference type="ARBA" id="ARBA00035643"/>
    </source>
</evidence>
<name>A0A395M353_9BACT</name>
<reference evidence="4 5" key="1">
    <citation type="journal article" date="2011" name="ISME J.">
        <title>Community ecology of hot spring cyanobacterial mats: predominant populations and their functional potential.</title>
        <authorList>
            <person name="Klatt C.G."/>
            <person name="Wood J.M."/>
            <person name="Rusch D.B."/>
            <person name="Bateson M.M."/>
            <person name="Hamamura N."/>
            <person name="Heidelberg J.F."/>
            <person name="Grossman A.R."/>
            <person name="Bhaya D."/>
            <person name="Cohan F.M."/>
            <person name="Kuhl M."/>
            <person name="Bryant D.A."/>
            <person name="Ward D.M."/>
        </authorList>
    </citation>
    <scope>NUCLEOTIDE SEQUENCE [LARGE SCALE GENOMIC DNA]</scope>
    <source>
        <strain evidence="4">OS</strain>
    </source>
</reference>
<evidence type="ECO:0000313" key="4">
    <source>
        <dbReference type="EMBL" id="RFM25111.1"/>
    </source>
</evidence>
<dbReference type="InterPro" id="IPR009430">
    <property type="entry name" value="GvpL/GvpF"/>
</dbReference>
<evidence type="ECO:0008006" key="6">
    <source>
        <dbReference type="Google" id="ProtNLM"/>
    </source>
</evidence>
<accession>A0A395M353</accession>
<sequence>MNDDLIYLYAVTDSPVALAETRTLAVRSLFATVADVPASEFSTDALQKNFRNFAWVEHYARKHERIIDSLMQASTVLPCRFPTLFYSESAAVAFIEQNYEALFALTQKLRGKEEWGIKLYSHPELFRQAVLNDPAICALDSEIAQASAGKAFLLKKRRQEVLAELLSLRQHATTQQVLQRLQPFAVELKVNPPLPREVTERDDEMILNAALLIDSSQTSFFLEEVHRLKSELSAKGLTLEHSGAWAAYNFCTFPKSTQTLQS</sequence>
<dbReference type="PANTHER" id="PTHR36852">
    <property type="entry name" value="PROTEIN GVPL 2"/>
    <property type="match status" value="1"/>
</dbReference>
<protein>
    <recommendedName>
        <fullName evidence="6">Gas vesicle protein GvpFL</fullName>
    </recommendedName>
</protein>
<evidence type="ECO:0000256" key="2">
    <source>
        <dbReference type="ARBA" id="ARBA00035108"/>
    </source>
</evidence>
<keyword evidence="1" id="KW-0304">Gas vesicle</keyword>
<evidence type="ECO:0000256" key="1">
    <source>
        <dbReference type="ARBA" id="ARBA00022987"/>
    </source>
</evidence>
<dbReference type="PANTHER" id="PTHR36852:SF1">
    <property type="entry name" value="PROTEIN GVPL 2"/>
    <property type="match status" value="1"/>
</dbReference>
<comment type="similarity">
    <text evidence="3">Belongs to the gas vesicle GvpF/GvpL family.</text>
</comment>
<organism evidence="4 5">
    <name type="scientific">Candidatus Thermochlorobacter aerophilus</name>
    <dbReference type="NCBI Taxonomy" id="1868324"/>
    <lineage>
        <taxon>Bacteria</taxon>
        <taxon>Pseudomonadati</taxon>
        <taxon>Chlorobiota</taxon>
        <taxon>Chlorobiia</taxon>
        <taxon>Chlorobiales</taxon>
        <taxon>Candidatus Thermochlorobacteriaceae</taxon>
        <taxon>Candidatus Thermochlorobacter</taxon>
    </lineage>
</organism>
<gene>
    <name evidence="4" type="ORF">D0433_02760</name>
</gene>
<comment type="subcellular location">
    <subcellularLocation>
        <location evidence="2">Gas vesicle</location>
    </subcellularLocation>
</comment>
<dbReference type="GO" id="GO:0031411">
    <property type="term" value="C:gas vesicle"/>
    <property type="evidence" value="ECO:0007669"/>
    <property type="project" value="UniProtKB-SubCell"/>
</dbReference>
<comment type="caution">
    <text evidence="4">The sequence shown here is derived from an EMBL/GenBank/DDBJ whole genome shotgun (WGS) entry which is preliminary data.</text>
</comment>
<dbReference type="GO" id="GO:0031412">
    <property type="term" value="P:gas vesicle organization"/>
    <property type="evidence" value="ECO:0007669"/>
    <property type="project" value="InterPro"/>
</dbReference>
<dbReference type="EMBL" id="PHFL01000010">
    <property type="protein sequence ID" value="RFM25111.1"/>
    <property type="molecule type" value="Genomic_DNA"/>
</dbReference>
<dbReference type="Proteomes" id="UP000266389">
    <property type="component" value="Unassembled WGS sequence"/>
</dbReference>
<evidence type="ECO:0000313" key="5">
    <source>
        <dbReference type="Proteomes" id="UP000266389"/>
    </source>
</evidence>
<dbReference type="Pfam" id="PF06386">
    <property type="entry name" value="GvpL_GvpF"/>
    <property type="match status" value="1"/>
</dbReference>
<proteinExistence type="inferred from homology"/>
<dbReference type="AlphaFoldDB" id="A0A395M353"/>